<dbReference type="PROSITE" id="PS51318">
    <property type="entry name" value="TAT"/>
    <property type="match status" value="1"/>
</dbReference>
<evidence type="ECO:0000313" key="3">
    <source>
        <dbReference type="Proteomes" id="UP000181942"/>
    </source>
</evidence>
<feature type="region of interest" description="Disordered" evidence="1">
    <location>
        <begin position="86"/>
        <end position="129"/>
    </location>
</feature>
<sequence length="129" mass="13515">MSPHAVGRRHVHRTVAAGVPLAMLAALVAVGTANAQGYPAQPRVTRTATLGDIPLGTFSNALLPGTVGDDRGVDLGGIGSDIYPAGAPGRILDGHRPRPQWADQNRRQEAPHVPGARLRPGDREDQGVR</sequence>
<dbReference type="AlphaFoldDB" id="A0A1I1ZCA3"/>
<dbReference type="EMBL" id="FONR01000001">
    <property type="protein sequence ID" value="SFE28958.1"/>
    <property type="molecule type" value="Genomic_DNA"/>
</dbReference>
<protein>
    <submittedName>
        <fullName evidence="2">Uncharacterized protein</fullName>
    </submittedName>
</protein>
<dbReference type="Proteomes" id="UP000181942">
    <property type="component" value="Unassembled WGS sequence"/>
</dbReference>
<dbReference type="InterPro" id="IPR006311">
    <property type="entry name" value="TAT_signal"/>
</dbReference>
<feature type="compositionally biased region" description="Basic and acidic residues" evidence="1">
    <location>
        <begin position="119"/>
        <end position="129"/>
    </location>
</feature>
<name>A0A1I1ZCA3_9ACTN</name>
<reference evidence="2 3" key="1">
    <citation type="submission" date="2016-10" db="EMBL/GenBank/DDBJ databases">
        <authorList>
            <person name="de Groot N.N."/>
        </authorList>
    </citation>
    <scope>NUCLEOTIDE SEQUENCE [LARGE SCALE GENOMIC DNA]</scope>
    <source>
        <strain evidence="2 3">OK461</strain>
    </source>
</reference>
<proteinExistence type="predicted"/>
<evidence type="ECO:0000256" key="1">
    <source>
        <dbReference type="SAM" id="MobiDB-lite"/>
    </source>
</evidence>
<gene>
    <name evidence="2" type="ORF">SAMN02787118_101221</name>
</gene>
<evidence type="ECO:0000313" key="2">
    <source>
        <dbReference type="EMBL" id="SFE28958.1"/>
    </source>
</evidence>
<accession>A0A1I1ZCA3</accession>
<organism evidence="2 3">
    <name type="scientific">Streptomyces mirabilis</name>
    <dbReference type="NCBI Taxonomy" id="68239"/>
    <lineage>
        <taxon>Bacteria</taxon>
        <taxon>Bacillati</taxon>
        <taxon>Actinomycetota</taxon>
        <taxon>Actinomycetes</taxon>
        <taxon>Kitasatosporales</taxon>
        <taxon>Streptomycetaceae</taxon>
        <taxon>Streptomyces</taxon>
    </lineage>
</organism>